<evidence type="ECO:0000259" key="3">
    <source>
        <dbReference type="PROSITE" id="PS50075"/>
    </source>
</evidence>
<dbReference type="SUPFAM" id="SSF47336">
    <property type="entry name" value="ACP-like"/>
    <property type="match status" value="1"/>
</dbReference>
<feature type="domain" description="Carrier" evidence="3">
    <location>
        <begin position="11"/>
        <end position="89"/>
    </location>
</feature>
<dbReference type="KEGG" id="nah:F5544_30980"/>
<dbReference type="InterPro" id="IPR020806">
    <property type="entry name" value="PKS_PP-bd"/>
</dbReference>
<dbReference type="GO" id="GO:0031177">
    <property type="term" value="F:phosphopantetheine binding"/>
    <property type="evidence" value="ECO:0007669"/>
    <property type="project" value="InterPro"/>
</dbReference>
<reference evidence="4 5" key="1">
    <citation type="journal article" date="2019" name="ACS Chem. Biol.">
        <title>Identification and Mobilization of a Cryptic Antibiotic Biosynthesis Gene Locus from a Human-Pathogenic Nocardia Isolate.</title>
        <authorList>
            <person name="Herisse M."/>
            <person name="Ishida K."/>
            <person name="Porter J.L."/>
            <person name="Howden B."/>
            <person name="Hertweck C."/>
            <person name="Stinear T.P."/>
            <person name="Pidot S.J."/>
        </authorList>
    </citation>
    <scope>NUCLEOTIDE SEQUENCE [LARGE SCALE GENOMIC DNA]</scope>
    <source>
        <strain evidence="4 5">AUSMDU00012717</strain>
    </source>
</reference>
<keyword evidence="2" id="KW-0597">Phosphoprotein</keyword>
<dbReference type="Proteomes" id="UP000503540">
    <property type="component" value="Chromosome"/>
</dbReference>
<evidence type="ECO:0000256" key="1">
    <source>
        <dbReference type="ARBA" id="ARBA00022450"/>
    </source>
</evidence>
<keyword evidence="1" id="KW-0596">Phosphopantetheine</keyword>
<evidence type="ECO:0000313" key="4">
    <source>
        <dbReference type="EMBL" id="QIS14039.1"/>
    </source>
</evidence>
<dbReference type="SMART" id="SM00823">
    <property type="entry name" value="PKS_PP"/>
    <property type="match status" value="1"/>
</dbReference>
<organism evidence="4 5">
    <name type="scientific">Nocardia arthritidis</name>
    <dbReference type="NCBI Taxonomy" id="228602"/>
    <lineage>
        <taxon>Bacteria</taxon>
        <taxon>Bacillati</taxon>
        <taxon>Actinomycetota</taxon>
        <taxon>Actinomycetes</taxon>
        <taxon>Mycobacteriales</taxon>
        <taxon>Nocardiaceae</taxon>
        <taxon>Nocardia</taxon>
    </lineage>
</organism>
<name>A0A6G9YL94_9NOCA</name>
<evidence type="ECO:0000256" key="2">
    <source>
        <dbReference type="ARBA" id="ARBA00022553"/>
    </source>
</evidence>
<dbReference type="AlphaFoldDB" id="A0A6G9YL94"/>
<gene>
    <name evidence="4" type="ORF">F5544_30980</name>
</gene>
<evidence type="ECO:0000313" key="5">
    <source>
        <dbReference type="Proteomes" id="UP000503540"/>
    </source>
</evidence>
<dbReference type="InterPro" id="IPR036736">
    <property type="entry name" value="ACP-like_sf"/>
</dbReference>
<dbReference type="Pfam" id="PF00550">
    <property type="entry name" value="PP-binding"/>
    <property type="match status" value="1"/>
</dbReference>
<dbReference type="EMBL" id="CP046172">
    <property type="protein sequence ID" value="QIS14039.1"/>
    <property type="molecule type" value="Genomic_DNA"/>
</dbReference>
<keyword evidence="5" id="KW-1185">Reference proteome</keyword>
<dbReference type="InterPro" id="IPR009081">
    <property type="entry name" value="PP-bd_ACP"/>
</dbReference>
<accession>A0A6G9YL94</accession>
<proteinExistence type="predicted"/>
<dbReference type="PROSITE" id="PS50075">
    <property type="entry name" value="CARRIER"/>
    <property type="match status" value="1"/>
</dbReference>
<dbReference type="Gene3D" id="1.10.1200.10">
    <property type="entry name" value="ACP-like"/>
    <property type="match status" value="1"/>
</dbReference>
<dbReference type="RefSeq" id="WP_167476498.1">
    <property type="nucleotide sequence ID" value="NZ_CP046172.1"/>
</dbReference>
<protein>
    <submittedName>
        <fullName evidence="4">Acyl carrier protein</fullName>
    </submittedName>
</protein>
<sequence>MQDDTVTRPGRPTFEDIQDWLVGAFAVRLERAPGEIDVDMPFAEFGLDSAEALVLAGELEEWLGSELDVASMWYFPTIAGLADYLAEDEGET</sequence>